<evidence type="ECO:0000313" key="2">
    <source>
        <dbReference type="Proteomes" id="UP000198508"/>
    </source>
</evidence>
<dbReference type="AlphaFoldDB" id="A0A1I0K4E5"/>
<reference evidence="2" key="1">
    <citation type="submission" date="2016-10" db="EMBL/GenBank/DDBJ databases">
        <authorList>
            <person name="Varghese N."/>
            <person name="Submissions S."/>
        </authorList>
    </citation>
    <scope>NUCLEOTIDE SEQUENCE [LARGE SCALE GENOMIC DNA]</scope>
    <source>
        <strain evidence="2">NLAE-zl-G277</strain>
    </source>
</reference>
<accession>A0A1I0K4E5</accession>
<dbReference type="PANTHER" id="PTHR34817">
    <property type="entry name" value="NUCLEOTIDYLTRANSFERASE"/>
    <property type="match status" value="1"/>
</dbReference>
<dbReference type="STRING" id="460384.SAMN05216313_14328"/>
<name>A0A1I0K4E5_9FIRM</name>
<dbReference type="PANTHER" id="PTHR34817:SF1">
    <property type="entry name" value="NUCLEOTIDYLTRANSFERASE"/>
    <property type="match status" value="1"/>
</dbReference>
<protein>
    <submittedName>
        <fullName evidence="1">Uncharacterized protein</fullName>
    </submittedName>
</protein>
<dbReference type="InterPro" id="IPR018775">
    <property type="entry name" value="RlaP"/>
</dbReference>
<gene>
    <name evidence="1" type="ORF">SAMN05216313_14328</name>
</gene>
<organism evidence="1 2">
    <name type="scientific">Enterocloster lavalensis</name>
    <dbReference type="NCBI Taxonomy" id="460384"/>
    <lineage>
        <taxon>Bacteria</taxon>
        <taxon>Bacillati</taxon>
        <taxon>Bacillota</taxon>
        <taxon>Clostridia</taxon>
        <taxon>Lachnospirales</taxon>
        <taxon>Lachnospiraceae</taxon>
        <taxon>Enterocloster</taxon>
    </lineage>
</organism>
<dbReference type="Proteomes" id="UP000198508">
    <property type="component" value="Unassembled WGS sequence"/>
</dbReference>
<keyword evidence="2" id="KW-1185">Reference proteome</keyword>
<dbReference type="GeneID" id="93281174"/>
<dbReference type="Pfam" id="PF10127">
    <property type="entry name" value="RlaP"/>
    <property type="match status" value="1"/>
</dbReference>
<dbReference type="RefSeq" id="WP_092370943.1">
    <property type="nucleotide sequence ID" value="NZ_CABJCG010000006.1"/>
</dbReference>
<dbReference type="EMBL" id="FOIM01000043">
    <property type="protein sequence ID" value="SEU17680.1"/>
    <property type="molecule type" value="Genomic_DNA"/>
</dbReference>
<evidence type="ECO:0000313" key="1">
    <source>
        <dbReference type="EMBL" id="SEU17680.1"/>
    </source>
</evidence>
<proteinExistence type="predicted"/>
<sequence>MTLDQIKETLKGPDYDFLGTDGHLGENIMILTLGGSHAYGTSTDTSDLDIRGCALNRKREILTGEKFEQVSDEQTDTVIYSFNKLIGLLSGCNPNTIELLGNRPEHYLYLSEAGRELLDKAHMFLSKRAVYTFGGYANQQLRRLENKSARLVGQAENEQHILKTIEHACYDWKARYFPMPEDAVRLYTDRAVCEELESEIFMDITLRHYPLRDYAGLWSEMQSVVRSYARTGKRNQNAIGHGKLGKHMMHLIRLYMMCLDILEQERIVTYREKEHDLLMEIRAGKYLDGAGQPIPEFFEMVDEYERRLEYAGENTSLPEQPDEEEIRDFVASVNERVVRGEIGN</sequence>